<accession>A0A7K3M5N8</accession>
<reference evidence="2 3" key="1">
    <citation type="submission" date="2019-11" db="EMBL/GenBank/DDBJ databases">
        <authorList>
            <person name="Li X.-J."/>
            <person name="Feng X.-M."/>
        </authorList>
    </citation>
    <scope>NUCLEOTIDE SEQUENCE [LARGE SCALE GENOMIC DNA]</scope>
    <source>
        <strain evidence="2 3">XMNu-373</strain>
    </source>
</reference>
<protein>
    <submittedName>
        <fullName evidence="2">DUF4375 domain-containing protein</fullName>
    </submittedName>
</protein>
<dbReference type="AlphaFoldDB" id="A0A7K3M5N8"/>
<dbReference type="InterPro" id="IPR025402">
    <property type="entry name" value="DMP19_C"/>
</dbReference>
<evidence type="ECO:0000313" key="2">
    <source>
        <dbReference type="EMBL" id="NDL58337.1"/>
    </source>
</evidence>
<sequence length="218" mass="23131">MGVAGSPVVDVVFEEKRILLVLEDGRRLAAPIGWAGPVVAAMDETERAGWVRTDNGTGVNWPAAGQASSDGALDVWALEEDGLYEEALSELKAAEWDVSALSTRSRSLVALWRLIADGNNGGLLQVLGNWGVGEIHAGLAALASIEAARTLAVVREFWKIVGPIAESEGVNTMNDVYTAITGADLSPRLDEFDEAFWDAAPELTRLVPLHFGPAPSAV</sequence>
<feature type="domain" description="DNA mimic protein DMP19 C-terminal" evidence="1">
    <location>
        <begin position="100"/>
        <end position="204"/>
    </location>
</feature>
<gene>
    <name evidence="2" type="ORF">F7O44_14800</name>
</gene>
<proteinExistence type="predicted"/>
<evidence type="ECO:0000259" key="1">
    <source>
        <dbReference type="Pfam" id="PF14300"/>
    </source>
</evidence>
<dbReference type="Gene3D" id="1.20.1420.60">
    <property type="match status" value="1"/>
</dbReference>
<dbReference type="Gene3D" id="3.30.2020.40">
    <property type="entry name" value="Uncharacterised protein PF10387, DUF2442"/>
    <property type="match status" value="1"/>
</dbReference>
<comment type="caution">
    <text evidence="2">The sequence shown here is derived from an EMBL/GenBank/DDBJ whole genome shotgun (WGS) entry which is preliminary data.</text>
</comment>
<organism evidence="2 3">
    <name type="scientific">Phytoactinopolyspora mesophila</name>
    <dbReference type="NCBI Taxonomy" id="2650750"/>
    <lineage>
        <taxon>Bacteria</taxon>
        <taxon>Bacillati</taxon>
        <taxon>Actinomycetota</taxon>
        <taxon>Actinomycetes</taxon>
        <taxon>Jiangellales</taxon>
        <taxon>Jiangellaceae</taxon>
        <taxon>Phytoactinopolyspora</taxon>
    </lineage>
</organism>
<keyword evidence="3" id="KW-1185">Reference proteome</keyword>
<dbReference type="EMBL" id="WLZY01000004">
    <property type="protein sequence ID" value="NDL58337.1"/>
    <property type="molecule type" value="Genomic_DNA"/>
</dbReference>
<name>A0A7K3M5N8_9ACTN</name>
<dbReference type="Pfam" id="PF14300">
    <property type="entry name" value="DMP19"/>
    <property type="match status" value="1"/>
</dbReference>
<evidence type="ECO:0000313" key="3">
    <source>
        <dbReference type="Proteomes" id="UP000460435"/>
    </source>
</evidence>
<dbReference type="Proteomes" id="UP000460435">
    <property type="component" value="Unassembled WGS sequence"/>
</dbReference>